<comment type="caution">
    <text evidence="2">The sequence shown here is derived from an EMBL/GenBank/DDBJ whole genome shotgun (WGS) entry which is preliminary data.</text>
</comment>
<name>A0A2P8DAB4_9BACT</name>
<dbReference type="Proteomes" id="UP000240572">
    <property type="component" value="Unassembled WGS sequence"/>
</dbReference>
<dbReference type="InterPro" id="IPR025380">
    <property type="entry name" value="DUF4369"/>
</dbReference>
<dbReference type="PANTHER" id="PTHR42852">
    <property type="entry name" value="THIOL:DISULFIDE INTERCHANGE PROTEIN DSBE"/>
    <property type="match status" value="1"/>
</dbReference>
<evidence type="ECO:0000313" key="3">
    <source>
        <dbReference type="Proteomes" id="UP000240572"/>
    </source>
</evidence>
<organism evidence="2 3">
    <name type="scientific">Taibaiella chishuiensis</name>
    <dbReference type="NCBI Taxonomy" id="1434707"/>
    <lineage>
        <taxon>Bacteria</taxon>
        <taxon>Pseudomonadati</taxon>
        <taxon>Bacteroidota</taxon>
        <taxon>Chitinophagia</taxon>
        <taxon>Chitinophagales</taxon>
        <taxon>Chitinophagaceae</taxon>
        <taxon>Taibaiella</taxon>
    </lineage>
</organism>
<dbReference type="InterPro" id="IPR036249">
    <property type="entry name" value="Thioredoxin-like_sf"/>
</dbReference>
<feature type="domain" description="Thioredoxin" evidence="1">
    <location>
        <begin position="332"/>
        <end position="459"/>
    </location>
</feature>
<dbReference type="Pfam" id="PF00578">
    <property type="entry name" value="AhpC-TSA"/>
    <property type="match status" value="1"/>
</dbReference>
<dbReference type="Pfam" id="PF14289">
    <property type="entry name" value="DUF4369"/>
    <property type="match status" value="1"/>
</dbReference>
<dbReference type="PANTHER" id="PTHR42852:SF13">
    <property type="entry name" value="PROTEIN DIPZ"/>
    <property type="match status" value="1"/>
</dbReference>
<dbReference type="InterPro" id="IPR013766">
    <property type="entry name" value="Thioredoxin_domain"/>
</dbReference>
<dbReference type="AlphaFoldDB" id="A0A2P8DAB4"/>
<evidence type="ECO:0000259" key="1">
    <source>
        <dbReference type="PROSITE" id="PS51352"/>
    </source>
</evidence>
<dbReference type="PROSITE" id="PS51352">
    <property type="entry name" value="THIOREDOXIN_2"/>
    <property type="match status" value="1"/>
</dbReference>
<sequence>MKRLLLTGLLCLMGTFLFAKKGYKIEIKFKQDMPDEYVYLAHYYAKPLPTIYKTDSAKVINKRSAVIDSKDSVLGGIYMILFAERSKYVEFVLDNGASMEMTIDTVNMPANITFKNSPENTRYVAYEQYLMGYGKKQAAIGEDMKAAKTEADTQAVRNKYKAALKELVTYRQDYVKKYPGTYLANVFNALKVPEIPEGTFYLEDKQTVDSNYAYRYYKTHFWDDFDFSDNRLMYSPIYDGKLDEYFNRLVVPLPDSMNAESDALLARTRKAKELFKYTLHWLARNAESSKVMGMDEVFVHLVEKYYMKGDAYWLDSASLSKYEDRAKKIAPNVLGNIAPELKLQDIHSLKDVSLHGVASKYTLVIFWSRECGHCMTEVPKLDSLYEKVLKQRGVKVYAVSTEGELSEIQKTVDKLTIGDWINVVDANNKKEYRSQYDVYSTPKIYLLDDQKKIIGKGLDHSNIVEVLDWTEKKNKTKS</sequence>
<evidence type="ECO:0000313" key="2">
    <source>
        <dbReference type="EMBL" id="PSK94159.1"/>
    </source>
</evidence>
<dbReference type="OrthoDB" id="6399635at2"/>
<keyword evidence="3" id="KW-1185">Reference proteome</keyword>
<accession>A0A2P8DAB4</accession>
<dbReference type="GO" id="GO:0016853">
    <property type="term" value="F:isomerase activity"/>
    <property type="evidence" value="ECO:0007669"/>
    <property type="project" value="UniProtKB-KW"/>
</dbReference>
<dbReference type="InterPro" id="IPR033395">
    <property type="entry name" value="DUF5106"/>
</dbReference>
<dbReference type="CDD" id="cd02966">
    <property type="entry name" value="TlpA_like_family"/>
    <property type="match status" value="1"/>
</dbReference>
<dbReference type="Gene3D" id="3.40.30.10">
    <property type="entry name" value="Glutaredoxin"/>
    <property type="match status" value="1"/>
</dbReference>
<gene>
    <name evidence="2" type="ORF">B0I18_101310</name>
</gene>
<dbReference type="RefSeq" id="WP_106520885.1">
    <property type="nucleotide sequence ID" value="NZ_PYGD01000001.1"/>
</dbReference>
<reference evidence="2 3" key="1">
    <citation type="submission" date="2018-03" db="EMBL/GenBank/DDBJ databases">
        <title>Genomic Encyclopedia of Type Strains, Phase III (KMG-III): the genomes of soil and plant-associated and newly described type strains.</title>
        <authorList>
            <person name="Whitman W."/>
        </authorList>
    </citation>
    <scope>NUCLEOTIDE SEQUENCE [LARGE SCALE GENOMIC DNA]</scope>
    <source>
        <strain evidence="2 3">CGMCC 1.12700</strain>
    </source>
</reference>
<protein>
    <submittedName>
        <fullName evidence="2">Thiol-disulfide isomerase/thioredoxin</fullName>
    </submittedName>
</protein>
<dbReference type="InterPro" id="IPR000866">
    <property type="entry name" value="AhpC/TSA"/>
</dbReference>
<proteinExistence type="predicted"/>
<dbReference type="SUPFAM" id="SSF52833">
    <property type="entry name" value="Thioredoxin-like"/>
    <property type="match status" value="1"/>
</dbReference>
<dbReference type="Pfam" id="PF17127">
    <property type="entry name" value="DUF5106"/>
    <property type="match status" value="1"/>
</dbReference>
<dbReference type="EMBL" id="PYGD01000001">
    <property type="protein sequence ID" value="PSK94159.1"/>
    <property type="molecule type" value="Genomic_DNA"/>
</dbReference>
<dbReference type="InterPro" id="IPR050553">
    <property type="entry name" value="Thioredoxin_ResA/DsbE_sf"/>
</dbReference>
<keyword evidence="2" id="KW-0413">Isomerase</keyword>